<dbReference type="RefSeq" id="WP_093645287.1">
    <property type="nucleotide sequence ID" value="NZ_FPBH01000038.1"/>
</dbReference>
<proteinExistence type="predicted"/>
<dbReference type="Proteomes" id="UP000198844">
    <property type="component" value="Unassembled WGS sequence"/>
</dbReference>
<gene>
    <name evidence="1" type="ORF">SAMN05192563_10381</name>
</gene>
<sequence>MNSKLEKSDKGAGSKLSVGTSLGFSILIDLAEISRVCEKQDSDEQAELRKKGAHLQKLGYNVRPRSTIR</sequence>
<accession>A0A1I7ENP6</accession>
<organism evidence="1 2">
    <name type="scientific">Paraburkholderia aspalathi</name>
    <dbReference type="NCBI Taxonomy" id="1324617"/>
    <lineage>
        <taxon>Bacteria</taxon>
        <taxon>Pseudomonadati</taxon>
        <taxon>Pseudomonadota</taxon>
        <taxon>Betaproteobacteria</taxon>
        <taxon>Burkholderiales</taxon>
        <taxon>Burkholderiaceae</taxon>
        <taxon>Paraburkholderia</taxon>
    </lineage>
</organism>
<dbReference type="AlphaFoldDB" id="A0A1I7ENP6"/>
<dbReference type="EMBL" id="FPBH01000038">
    <property type="protein sequence ID" value="SFU25529.1"/>
    <property type="molecule type" value="Genomic_DNA"/>
</dbReference>
<protein>
    <submittedName>
        <fullName evidence="1">Uncharacterized protein</fullName>
    </submittedName>
</protein>
<reference evidence="1 2" key="1">
    <citation type="submission" date="2016-10" db="EMBL/GenBank/DDBJ databases">
        <authorList>
            <person name="de Groot N.N."/>
        </authorList>
    </citation>
    <scope>NUCLEOTIDE SEQUENCE [LARGE SCALE GENOMIC DNA]</scope>
    <source>
        <strain evidence="1 2">LMG 27731</strain>
    </source>
</reference>
<name>A0A1I7ENP6_9BURK</name>
<evidence type="ECO:0000313" key="1">
    <source>
        <dbReference type="EMBL" id="SFU25529.1"/>
    </source>
</evidence>
<evidence type="ECO:0000313" key="2">
    <source>
        <dbReference type="Proteomes" id="UP000198844"/>
    </source>
</evidence>